<evidence type="ECO:0000313" key="1">
    <source>
        <dbReference type="EMBL" id="MBB6557267.1"/>
    </source>
</evidence>
<reference evidence="1 2" key="1">
    <citation type="submission" date="2020-08" db="EMBL/GenBank/DDBJ databases">
        <title>Sequencing the genomes of 1000 actinobacteria strains.</title>
        <authorList>
            <person name="Klenk H.-P."/>
        </authorList>
    </citation>
    <scope>NUCLEOTIDE SEQUENCE [LARGE SCALE GENOMIC DNA]</scope>
    <source>
        <strain evidence="1 2">DSM 43768</strain>
    </source>
</reference>
<comment type="caution">
    <text evidence="1">The sequence shown here is derived from an EMBL/GenBank/DDBJ whole genome shotgun (WGS) entry which is preliminary data.</text>
</comment>
<protein>
    <submittedName>
        <fullName evidence="1">Uncharacterized protein</fullName>
    </submittedName>
</protein>
<evidence type="ECO:0000313" key="2">
    <source>
        <dbReference type="Proteomes" id="UP000565579"/>
    </source>
</evidence>
<organism evidence="1 2">
    <name type="scientific">Nonomuraea rubra</name>
    <dbReference type="NCBI Taxonomy" id="46180"/>
    <lineage>
        <taxon>Bacteria</taxon>
        <taxon>Bacillati</taxon>
        <taxon>Actinomycetota</taxon>
        <taxon>Actinomycetes</taxon>
        <taxon>Streptosporangiales</taxon>
        <taxon>Streptosporangiaceae</taxon>
        <taxon>Nonomuraea</taxon>
    </lineage>
</organism>
<gene>
    <name evidence="1" type="ORF">HD593_012157</name>
</gene>
<keyword evidence="2" id="KW-1185">Reference proteome</keyword>
<proteinExistence type="predicted"/>
<dbReference type="RefSeq" id="WP_185112851.1">
    <property type="nucleotide sequence ID" value="NZ_JACHMI010000002.1"/>
</dbReference>
<dbReference type="EMBL" id="JACHMI010000002">
    <property type="protein sequence ID" value="MBB6557267.1"/>
    <property type="molecule type" value="Genomic_DNA"/>
</dbReference>
<dbReference type="Proteomes" id="UP000565579">
    <property type="component" value="Unassembled WGS sequence"/>
</dbReference>
<dbReference type="AlphaFoldDB" id="A0A7X0U6N7"/>
<name>A0A7X0U6N7_9ACTN</name>
<sequence>MQITINPAEIFDAIERVTVAHKATFSRQGISRPTGNVVIGLAASGRLDELANADSEGSVADRIITGDELKDLPAEYIATLGTGKNAPKFTTYALIGMRVAAQLGFGQATLAELGKVPGTSATKVQNFLAELPEMAEYRKEIEARKKAAAKVAADTAAVRLVWKFAEKFKAPHSEETYAEVMEERGMSFDRVQEIIRLLTAEADVKAAEKADA</sequence>
<accession>A0A7X0U6N7</accession>